<accession>A0ABS7CLL3</accession>
<evidence type="ECO:0000313" key="1">
    <source>
        <dbReference type="EMBL" id="MBW7461697.1"/>
    </source>
</evidence>
<proteinExistence type="predicted"/>
<reference evidence="1 2" key="1">
    <citation type="submission" date="2021-07" db="EMBL/GenBank/DDBJ databases">
        <title>Paenibacillus radiodurans sp. nov., isolated from the southeastern edge of Tengger Desert.</title>
        <authorList>
            <person name="Zhang G."/>
        </authorList>
    </citation>
    <scope>NUCLEOTIDE SEQUENCE [LARGE SCALE GENOMIC DNA]</scope>
    <source>
        <strain evidence="1 2">CCM 7311</strain>
    </source>
</reference>
<comment type="caution">
    <text evidence="1">The sequence shown here is derived from an EMBL/GenBank/DDBJ whole genome shotgun (WGS) entry which is preliminary data.</text>
</comment>
<organism evidence="1 2">
    <name type="scientific">Paenibacillus sepulcri</name>
    <dbReference type="NCBI Taxonomy" id="359917"/>
    <lineage>
        <taxon>Bacteria</taxon>
        <taxon>Bacillati</taxon>
        <taxon>Bacillota</taxon>
        <taxon>Bacilli</taxon>
        <taxon>Bacillales</taxon>
        <taxon>Paenibacillaceae</taxon>
        <taxon>Paenibacillus</taxon>
    </lineage>
</organism>
<dbReference type="Proteomes" id="UP001519887">
    <property type="component" value="Unassembled WGS sequence"/>
</dbReference>
<keyword evidence="2" id="KW-1185">Reference proteome</keyword>
<gene>
    <name evidence="1" type="ORF">K0U00_47355</name>
</gene>
<dbReference type="EMBL" id="JAHZIK010003186">
    <property type="protein sequence ID" value="MBW7461697.1"/>
    <property type="molecule type" value="Genomic_DNA"/>
</dbReference>
<name>A0ABS7CLL3_9BACL</name>
<protein>
    <submittedName>
        <fullName evidence="1">Nucleotidyltransferase</fullName>
    </submittedName>
</protein>
<feature type="non-terminal residue" evidence="1">
    <location>
        <position position="1"/>
    </location>
</feature>
<evidence type="ECO:0000313" key="2">
    <source>
        <dbReference type="Proteomes" id="UP001519887"/>
    </source>
</evidence>
<sequence>LRRMKTTAQLPVLHSAARPPELFPYLDLDVQATAAYTLARGNAAARDCFRDYYEKPITI</sequence>